<gene>
    <name evidence="1" type="ORF">APZ42_001024</name>
</gene>
<keyword evidence="2" id="KW-1185">Reference proteome</keyword>
<evidence type="ECO:0000313" key="1">
    <source>
        <dbReference type="EMBL" id="KZS02078.1"/>
    </source>
</evidence>
<proteinExistence type="predicted"/>
<comment type="caution">
    <text evidence="1">The sequence shown here is derived from an EMBL/GenBank/DDBJ whole genome shotgun (WGS) entry which is preliminary data.</text>
</comment>
<dbReference type="AlphaFoldDB" id="A0A164J7W5"/>
<name>A0A164J7W5_9CRUS</name>
<reference evidence="1 2" key="1">
    <citation type="submission" date="2016-03" db="EMBL/GenBank/DDBJ databases">
        <title>EvidentialGene: Evidence-directed Construction of Genes on Genomes.</title>
        <authorList>
            <person name="Gilbert D.G."/>
            <person name="Choi J.-H."/>
            <person name="Mockaitis K."/>
            <person name="Colbourne J."/>
            <person name="Pfrender M."/>
        </authorList>
    </citation>
    <scope>NUCLEOTIDE SEQUENCE [LARGE SCALE GENOMIC DNA]</scope>
    <source>
        <strain evidence="1 2">Xinb3</strain>
        <tissue evidence="1">Complete organism</tissue>
    </source>
</reference>
<dbReference type="Proteomes" id="UP000076858">
    <property type="component" value="Unassembled WGS sequence"/>
</dbReference>
<dbReference type="EMBL" id="LRGB01005373">
    <property type="protein sequence ID" value="KZS02078.1"/>
    <property type="molecule type" value="Genomic_DNA"/>
</dbReference>
<sequence>ELEKKELRDEDTPLPENKFQLWLSSQTVELLSSPSPFYTAIGRKKNISKSELWPQLALFFRFSSRNIERKV</sequence>
<protein>
    <submittedName>
        <fullName evidence="1">Uncharacterized protein</fullName>
    </submittedName>
</protein>
<feature type="non-terminal residue" evidence="1">
    <location>
        <position position="1"/>
    </location>
</feature>
<accession>A0A164J7W5</accession>
<evidence type="ECO:0000313" key="2">
    <source>
        <dbReference type="Proteomes" id="UP000076858"/>
    </source>
</evidence>
<organism evidence="1 2">
    <name type="scientific">Daphnia magna</name>
    <dbReference type="NCBI Taxonomy" id="35525"/>
    <lineage>
        <taxon>Eukaryota</taxon>
        <taxon>Metazoa</taxon>
        <taxon>Ecdysozoa</taxon>
        <taxon>Arthropoda</taxon>
        <taxon>Crustacea</taxon>
        <taxon>Branchiopoda</taxon>
        <taxon>Diplostraca</taxon>
        <taxon>Cladocera</taxon>
        <taxon>Anomopoda</taxon>
        <taxon>Daphniidae</taxon>
        <taxon>Daphnia</taxon>
    </lineage>
</organism>